<name>D0W1A3_NEICI</name>
<dbReference type="EMBL" id="ACDY02000002">
    <property type="protein sequence ID" value="EEZ72491.1"/>
    <property type="molecule type" value="Genomic_DNA"/>
</dbReference>
<protein>
    <submittedName>
        <fullName evidence="2">Uncharacterized protein</fullName>
    </submittedName>
</protein>
<evidence type="ECO:0000313" key="3">
    <source>
        <dbReference type="Proteomes" id="UP000003294"/>
    </source>
</evidence>
<evidence type="ECO:0000256" key="1">
    <source>
        <dbReference type="SAM" id="MobiDB-lite"/>
    </source>
</evidence>
<evidence type="ECO:0000313" key="2">
    <source>
        <dbReference type="EMBL" id="EEZ72491.1"/>
    </source>
</evidence>
<proteinExistence type="predicted"/>
<feature type="region of interest" description="Disordered" evidence="1">
    <location>
        <begin position="59"/>
        <end position="91"/>
    </location>
</feature>
<feature type="compositionally biased region" description="Basic and acidic residues" evidence="1">
    <location>
        <begin position="59"/>
        <end position="73"/>
    </location>
</feature>
<reference evidence="2 3" key="1">
    <citation type="submission" date="2009-10" db="EMBL/GenBank/DDBJ databases">
        <authorList>
            <person name="Weinstock G."/>
            <person name="Sodergren E."/>
            <person name="Clifton S."/>
            <person name="Fulton L."/>
            <person name="Fulton B."/>
            <person name="Courtney L."/>
            <person name="Fronick C."/>
            <person name="Harrison M."/>
            <person name="Strong C."/>
            <person name="Farmer C."/>
            <person name="Delahaunty K."/>
            <person name="Markovic C."/>
            <person name="Hall O."/>
            <person name="Minx P."/>
            <person name="Tomlinson C."/>
            <person name="Mitreva M."/>
            <person name="Nelson J."/>
            <person name="Hou S."/>
            <person name="Wollam A."/>
            <person name="Pepin K.H."/>
            <person name="Johnson M."/>
            <person name="Bhonagiri V."/>
            <person name="Nash W.E."/>
            <person name="Warren W."/>
            <person name="Chinwalla A."/>
            <person name="Mardis E.R."/>
            <person name="Wilson R.K."/>
        </authorList>
    </citation>
    <scope>NUCLEOTIDE SEQUENCE [LARGE SCALE GENOMIC DNA]</scope>
    <source>
        <strain evidence="2 3">ATCC 14685</strain>
    </source>
</reference>
<feature type="region of interest" description="Disordered" evidence="1">
    <location>
        <begin position="1"/>
        <end position="23"/>
    </location>
</feature>
<dbReference type="Proteomes" id="UP000003294">
    <property type="component" value="Unassembled WGS sequence"/>
</dbReference>
<sequence>MPSEPLSDGIVQLPQVHPGKPKQIPLQSHFQAKITTKQITGKNMNTDFQNILKQLGKQAKKEAAEKQEAEKTSKNKNRIWISHKQSDKSPH</sequence>
<gene>
    <name evidence="2" type="ORF">NEICINOT_03423</name>
</gene>
<dbReference type="AlphaFoldDB" id="D0W1A3"/>
<accession>D0W1A3</accession>
<comment type="caution">
    <text evidence="2">The sequence shown here is derived from an EMBL/GenBank/DDBJ whole genome shotgun (WGS) entry which is preliminary data.</text>
</comment>
<organism evidence="2 3">
    <name type="scientific">Neisseria cinerea ATCC 14685</name>
    <dbReference type="NCBI Taxonomy" id="546262"/>
    <lineage>
        <taxon>Bacteria</taxon>
        <taxon>Pseudomonadati</taxon>
        <taxon>Pseudomonadota</taxon>
        <taxon>Betaproteobacteria</taxon>
        <taxon>Neisseriales</taxon>
        <taxon>Neisseriaceae</taxon>
        <taxon>Neisseria</taxon>
    </lineage>
</organism>
<dbReference type="STRING" id="546262.NEICINOT_03423"/>